<dbReference type="Gramene" id="rna-AYBTSS11_LOCUS16817">
    <property type="protein sequence ID" value="CAJ1956720.1"/>
    <property type="gene ID" value="gene-AYBTSS11_LOCUS16817"/>
</dbReference>
<organism evidence="2 3">
    <name type="scientific">Sphenostylis stenocarpa</name>
    <dbReference type="NCBI Taxonomy" id="92480"/>
    <lineage>
        <taxon>Eukaryota</taxon>
        <taxon>Viridiplantae</taxon>
        <taxon>Streptophyta</taxon>
        <taxon>Embryophyta</taxon>
        <taxon>Tracheophyta</taxon>
        <taxon>Spermatophyta</taxon>
        <taxon>Magnoliopsida</taxon>
        <taxon>eudicotyledons</taxon>
        <taxon>Gunneridae</taxon>
        <taxon>Pentapetalae</taxon>
        <taxon>rosids</taxon>
        <taxon>fabids</taxon>
        <taxon>Fabales</taxon>
        <taxon>Fabaceae</taxon>
        <taxon>Papilionoideae</taxon>
        <taxon>50 kb inversion clade</taxon>
        <taxon>NPAAA clade</taxon>
        <taxon>indigoferoid/millettioid clade</taxon>
        <taxon>Phaseoleae</taxon>
        <taxon>Sphenostylis</taxon>
    </lineage>
</organism>
<dbReference type="AlphaFoldDB" id="A0AA86SMD4"/>
<evidence type="ECO:0000313" key="2">
    <source>
        <dbReference type="EMBL" id="CAJ1956720.1"/>
    </source>
</evidence>
<reference evidence="2" key="1">
    <citation type="submission" date="2023-10" db="EMBL/GenBank/DDBJ databases">
        <authorList>
            <person name="Domelevo Entfellner J.-B."/>
        </authorList>
    </citation>
    <scope>NUCLEOTIDE SEQUENCE</scope>
</reference>
<keyword evidence="3" id="KW-1185">Reference proteome</keyword>
<accession>A0AA86SMD4</accession>
<proteinExistence type="predicted"/>
<dbReference type="Proteomes" id="UP001189624">
    <property type="component" value="Chromosome 5"/>
</dbReference>
<sequence length="76" mass="8561">MGEEARMARKRGSFEVGRHTLTWLTPPSALFLCRKEGPQSANNFIGRKKCKKGKDEGHKNAIGRHLPNPNRTKFGN</sequence>
<gene>
    <name evidence="2" type="ORF">AYBTSS11_LOCUS16817</name>
</gene>
<dbReference type="EMBL" id="OY731402">
    <property type="protein sequence ID" value="CAJ1956720.1"/>
    <property type="molecule type" value="Genomic_DNA"/>
</dbReference>
<evidence type="ECO:0000313" key="3">
    <source>
        <dbReference type="Proteomes" id="UP001189624"/>
    </source>
</evidence>
<feature type="region of interest" description="Disordered" evidence="1">
    <location>
        <begin position="44"/>
        <end position="76"/>
    </location>
</feature>
<protein>
    <submittedName>
        <fullName evidence="2">Uncharacterized protein</fullName>
    </submittedName>
</protein>
<evidence type="ECO:0000256" key="1">
    <source>
        <dbReference type="SAM" id="MobiDB-lite"/>
    </source>
</evidence>
<name>A0AA86SMD4_9FABA</name>